<keyword evidence="3" id="KW-0732">Signal</keyword>
<feature type="domain" description="Choloylglycine hydrolase/NAAA C-terminal" evidence="4">
    <location>
        <begin position="28"/>
        <end position="348"/>
    </location>
</feature>
<dbReference type="GO" id="GO:0008953">
    <property type="term" value="F:penicillin amidase activity"/>
    <property type="evidence" value="ECO:0007669"/>
    <property type="project" value="UniProtKB-EC"/>
</dbReference>
<dbReference type="PANTHER" id="PTHR35527:SF2">
    <property type="entry name" value="HYDROLASE"/>
    <property type="match status" value="1"/>
</dbReference>
<evidence type="ECO:0000313" key="6">
    <source>
        <dbReference type="Proteomes" id="UP000320421"/>
    </source>
</evidence>
<dbReference type="Proteomes" id="UP000320421">
    <property type="component" value="Chromosome"/>
</dbReference>
<comment type="similarity">
    <text evidence="1">Belongs to the peptidase C59 family.</text>
</comment>
<dbReference type="PANTHER" id="PTHR35527">
    <property type="entry name" value="CHOLOYLGLYCINE HYDROLASE"/>
    <property type="match status" value="1"/>
</dbReference>
<evidence type="ECO:0000256" key="3">
    <source>
        <dbReference type="SAM" id="SignalP"/>
    </source>
</evidence>
<evidence type="ECO:0000256" key="2">
    <source>
        <dbReference type="ARBA" id="ARBA00022801"/>
    </source>
</evidence>
<sequence precursor="true">MKRLTGLPAILVALVLTLSIPASDTSACTGITIKPKDGSAIFGRTLEFAQDLKSNIIIIPRNRENVGSTPNQKPGLSWTSNYAMVGMNAFNLPVIVDGLNEKGLHVGIFYFPGYTDYQNLSEEDLAHSISPVELPLYLMGTCRNVDEVTSAVKKIKVGNVVMPQLGGVPPFHYIANDTSGKSIVIEYVNGELNIHQNPLGVLTNAPTFDWQITNLSNYVNLLTNNISDIKVEGVEIKGFGQGSGMLGLPGDFTPPSRFVRAVAFSSSAFPVTTAKEGVLQTFHILNQFDIPKGVARGVEQGKVVGDYTMWTGVSDLTNLRYYFRTYDDSSIRMVNLGCLNLDAPEIQTISIQGPEQIIDVSGCAR</sequence>
<dbReference type="RefSeq" id="WP_145183780.1">
    <property type="nucleotide sequence ID" value="NZ_CP036266.1"/>
</dbReference>
<proteinExistence type="inferred from homology"/>
<organism evidence="5 6">
    <name type="scientific">Gimesia chilikensis</name>
    <dbReference type="NCBI Taxonomy" id="2605989"/>
    <lineage>
        <taxon>Bacteria</taxon>
        <taxon>Pseudomonadati</taxon>
        <taxon>Planctomycetota</taxon>
        <taxon>Planctomycetia</taxon>
        <taxon>Planctomycetales</taxon>
        <taxon>Planctomycetaceae</taxon>
        <taxon>Gimesia</taxon>
    </lineage>
</organism>
<evidence type="ECO:0000259" key="4">
    <source>
        <dbReference type="Pfam" id="PF02275"/>
    </source>
</evidence>
<accession>A0A517PMQ7</accession>
<keyword evidence="2 5" id="KW-0378">Hydrolase</keyword>
<dbReference type="InterPro" id="IPR052193">
    <property type="entry name" value="Peptidase_C59"/>
</dbReference>
<reference evidence="5 6" key="1">
    <citation type="submission" date="2019-02" db="EMBL/GenBank/DDBJ databases">
        <title>Deep-cultivation of Planctomycetes and their phenomic and genomic characterization uncovers novel biology.</title>
        <authorList>
            <person name="Wiegand S."/>
            <person name="Jogler M."/>
            <person name="Boedeker C."/>
            <person name="Pinto D."/>
            <person name="Vollmers J."/>
            <person name="Rivas-Marin E."/>
            <person name="Kohn T."/>
            <person name="Peeters S.H."/>
            <person name="Heuer A."/>
            <person name="Rast P."/>
            <person name="Oberbeckmann S."/>
            <person name="Bunk B."/>
            <person name="Jeske O."/>
            <person name="Meyerdierks A."/>
            <person name="Storesund J.E."/>
            <person name="Kallscheuer N."/>
            <person name="Luecker S."/>
            <person name="Lage O.M."/>
            <person name="Pohl T."/>
            <person name="Merkel B.J."/>
            <person name="Hornburger P."/>
            <person name="Mueller R.-W."/>
            <person name="Bruemmer F."/>
            <person name="Labrenz M."/>
            <person name="Spormann A.M."/>
            <person name="Op den Camp H."/>
            <person name="Overmann J."/>
            <person name="Amann R."/>
            <person name="Jetten M.S.M."/>
            <person name="Mascher T."/>
            <person name="Medema M.H."/>
            <person name="Devos D.P."/>
            <person name="Kaster A.-K."/>
            <person name="Ovreas L."/>
            <person name="Rohde M."/>
            <person name="Galperin M.Y."/>
            <person name="Jogler C."/>
        </authorList>
    </citation>
    <scope>NUCLEOTIDE SEQUENCE [LARGE SCALE GENOMIC DNA]</scope>
    <source>
        <strain evidence="5 6">HG66A1</strain>
    </source>
</reference>
<dbReference type="Gene3D" id="3.60.60.10">
    <property type="entry name" value="Penicillin V Acylase, Chain A"/>
    <property type="match status" value="1"/>
</dbReference>
<gene>
    <name evidence="5" type="ORF">HG66A1_24430</name>
</gene>
<dbReference type="EC" id="3.5.1.11" evidence="5"/>
<name>A0A517PMQ7_9PLAN</name>
<dbReference type="OrthoDB" id="9794717at2"/>
<feature type="signal peptide" evidence="3">
    <location>
        <begin position="1"/>
        <end position="24"/>
    </location>
</feature>
<evidence type="ECO:0000313" key="5">
    <source>
        <dbReference type="EMBL" id="QDT20655.1"/>
    </source>
</evidence>
<dbReference type="Pfam" id="PF02275">
    <property type="entry name" value="CBAH"/>
    <property type="match status" value="1"/>
</dbReference>
<dbReference type="InterPro" id="IPR029132">
    <property type="entry name" value="CBAH/NAAA_C"/>
</dbReference>
<feature type="chain" id="PRO_5022088805" evidence="3">
    <location>
        <begin position="25"/>
        <end position="365"/>
    </location>
</feature>
<dbReference type="InterPro" id="IPR029055">
    <property type="entry name" value="Ntn_hydrolases_N"/>
</dbReference>
<dbReference type="AlphaFoldDB" id="A0A517PMQ7"/>
<protein>
    <submittedName>
        <fullName evidence="5">Penicillin acylase</fullName>
        <ecNumber evidence="5">3.5.1.11</ecNumber>
    </submittedName>
</protein>
<keyword evidence="6" id="KW-1185">Reference proteome</keyword>
<evidence type="ECO:0000256" key="1">
    <source>
        <dbReference type="ARBA" id="ARBA00006625"/>
    </source>
</evidence>
<dbReference type="EMBL" id="CP036266">
    <property type="protein sequence ID" value="QDT20655.1"/>
    <property type="molecule type" value="Genomic_DNA"/>
</dbReference>
<dbReference type="CDD" id="cd00542">
    <property type="entry name" value="Ntn_PVA"/>
    <property type="match status" value="1"/>
</dbReference>
<dbReference type="SUPFAM" id="SSF56235">
    <property type="entry name" value="N-terminal nucleophile aminohydrolases (Ntn hydrolases)"/>
    <property type="match status" value="1"/>
</dbReference>